<name>A0A506XPD9_9MICO</name>
<organism evidence="1 2">
    <name type="scientific">Schumannella soli</name>
    <dbReference type="NCBI Taxonomy" id="2590779"/>
    <lineage>
        <taxon>Bacteria</taxon>
        <taxon>Bacillati</taxon>
        <taxon>Actinomycetota</taxon>
        <taxon>Actinomycetes</taxon>
        <taxon>Micrococcales</taxon>
        <taxon>Microbacteriaceae</taxon>
        <taxon>Schumannella</taxon>
    </lineage>
</organism>
<evidence type="ECO:0000313" key="1">
    <source>
        <dbReference type="EMBL" id="TPW74501.1"/>
    </source>
</evidence>
<dbReference type="Proteomes" id="UP000316252">
    <property type="component" value="Unassembled WGS sequence"/>
</dbReference>
<accession>A0A506XPD9</accession>
<keyword evidence="2" id="KW-1185">Reference proteome</keyword>
<comment type="caution">
    <text evidence="1">The sequence shown here is derived from an EMBL/GenBank/DDBJ whole genome shotgun (WGS) entry which is preliminary data.</text>
</comment>
<sequence length="160" mass="17700">MTTDAPTAAELADALPGRWTLRATNFPMWLKAENQDPVFEYELLSSDPLRLRDTVHYRDAGKDAARTINGTDRARGDGFVWRGRGLLGLLSSRWAVTGIDGDILALRFERSALTPAGVDLLVREGVEIAELRREVAADLDKLGILIEEFASLSWLDHIPA</sequence>
<gene>
    <name evidence="1" type="ORF">FJ657_12920</name>
</gene>
<proteinExistence type="predicted"/>
<protein>
    <submittedName>
        <fullName evidence="1">Uncharacterized protein</fullName>
    </submittedName>
</protein>
<reference evidence="1 2" key="1">
    <citation type="submission" date="2019-06" db="EMBL/GenBank/DDBJ databases">
        <authorList>
            <person name="Li F."/>
        </authorList>
    </citation>
    <scope>NUCLEOTIDE SEQUENCE [LARGE SCALE GENOMIC DNA]</scope>
    <source>
        <strain evidence="1 2">10F1D-1</strain>
    </source>
</reference>
<evidence type="ECO:0000313" key="2">
    <source>
        <dbReference type="Proteomes" id="UP000316252"/>
    </source>
</evidence>
<dbReference type="OrthoDB" id="951812at2"/>
<dbReference type="RefSeq" id="WP_141164139.1">
    <property type="nucleotide sequence ID" value="NZ_VHQG01000004.1"/>
</dbReference>
<dbReference type="EMBL" id="VHQG01000004">
    <property type="protein sequence ID" value="TPW74501.1"/>
    <property type="molecule type" value="Genomic_DNA"/>
</dbReference>
<dbReference type="AlphaFoldDB" id="A0A506XPD9"/>